<feature type="domain" description="Aminoglycoside phosphotransferase" evidence="1">
    <location>
        <begin position="22"/>
        <end position="222"/>
    </location>
</feature>
<dbReference type="PANTHER" id="PTHR21310">
    <property type="entry name" value="AMINOGLYCOSIDE PHOSPHOTRANSFERASE-RELATED-RELATED"/>
    <property type="match status" value="1"/>
</dbReference>
<evidence type="ECO:0000313" key="3">
    <source>
        <dbReference type="Proteomes" id="UP001302602"/>
    </source>
</evidence>
<protein>
    <recommendedName>
        <fullName evidence="1">Aminoglycoside phosphotransferase domain-containing protein</fullName>
    </recommendedName>
</protein>
<dbReference type="GeneID" id="87827619"/>
<evidence type="ECO:0000313" key="2">
    <source>
        <dbReference type="EMBL" id="KAK4118385.1"/>
    </source>
</evidence>
<keyword evidence="3" id="KW-1185">Reference proteome</keyword>
<dbReference type="AlphaFoldDB" id="A0AAN6YY22"/>
<accession>A0AAN6YY22</accession>
<organism evidence="2 3">
    <name type="scientific">Parathielavia appendiculata</name>
    <dbReference type="NCBI Taxonomy" id="2587402"/>
    <lineage>
        <taxon>Eukaryota</taxon>
        <taxon>Fungi</taxon>
        <taxon>Dikarya</taxon>
        <taxon>Ascomycota</taxon>
        <taxon>Pezizomycotina</taxon>
        <taxon>Sordariomycetes</taxon>
        <taxon>Sordariomycetidae</taxon>
        <taxon>Sordariales</taxon>
        <taxon>Chaetomiaceae</taxon>
        <taxon>Parathielavia</taxon>
    </lineage>
</organism>
<dbReference type="PANTHER" id="PTHR21310:SF13">
    <property type="entry name" value="AMINOGLYCOSIDE PHOSPHOTRANSFERASE DOMAIN-CONTAINING PROTEIN"/>
    <property type="match status" value="1"/>
</dbReference>
<dbReference type="InterPro" id="IPR002575">
    <property type="entry name" value="Aminoglycoside_PTrfase"/>
</dbReference>
<dbReference type="Pfam" id="PF01636">
    <property type="entry name" value="APH"/>
    <property type="match status" value="1"/>
</dbReference>
<dbReference type="Proteomes" id="UP001302602">
    <property type="component" value="Unassembled WGS sequence"/>
</dbReference>
<dbReference type="SUPFAM" id="SSF56112">
    <property type="entry name" value="Protein kinase-like (PK-like)"/>
    <property type="match status" value="1"/>
</dbReference>
<dbReference type="InterPro" id="IPR011009">
    <property type="entry name" value="Kinase-like_dom_sf"/>
</dbReference>
<reference evidence="2" key="1">
    <citation type="journal article" date="2023" name="Mol. Phylogenet. Evol.">
        <title>Genome-scale phylogeny and comparative genomics of the fungal order Sordariales.</title>
        <authorList>
            <person name="Hensen N."/>
            <person name="Bonometti L."/>
            <person name="Westerberg I."/>
            <person name="Brannstrom I.O."/>
            <person name="Guillou S."/>
            <person name="Cros-Aarteil S."/>
            <person name="Calhoun S."/>
            <person name="Haridas S."/>
            <person name="Kuo A."/>
            <person name="Mondo S."/>
            <person name="Pangilinan J."/>
            <person name="Riley R."/>
            <person name="LaButti K."/>
            <person name="Andreopoulos B."/>
            <person name="Lipzen A."/>
            <person name="Chen C."/>
            <person name="Yan M."/>
            <person name="Daum C."/>
            <person name="Ng V."/>
            <person name="Clum A."/>
            <person name="Steindorff A."/>
            <person name="Ohm R.A."/>
            <person name="Martin F."/>
            <person name="Silar P."/>
            <person name="Natvig D.O."/>
            <person name="Lalanne C."/>
            <person name="Gautier V."/>
            <person name="Ament-Velasquez S.L."/>
            <person name="Kruys A."/>
            <person name="Hutchinson M.I."/>
            <person name="Powell A.J."/>
            <person name="Barry K."/>
            <person name="Miller A.N."/>
            <person name="Grigoriev I.V."/>
            <person name="Debuchy R."/>
            <person name="Gladieux P."/>
            <person name="Hiltunen Thoren M."/>
            <person name="Johannesson H."/>
        </authorList>
    </citation>
    <scope>NUCLEOTIDE SEQUENCE</scope>
    <source>
        <strain evidence="2">CBS 731.68</strain>
    </source>
</reference>
<comment type="caution">
    <text evidence="2">The sequence shown here is derived from an EMBL/GenBank/DDBJ whole genome shotgun (WGS) entry which is preliminary data.</text>
</comment>
<dbReference type="EMBL" id="MU853270">
    <property type="protein sequence ID" value="KAK4118385.1"/>
    <property type="molecule type" value="Genomic_DNA"/>
</dbReference>
<name>A0AAN6YY22_9PEZI</name>
<dbReference type="RefSeq" id="XP_062642158.1">
    <property type="nucleotide sequence ID" value="XM_062790850.1"/>
</dbReference>
<proteinExistence type="predicted"/>
<sequence length="347" mass="38062">MVGALTPDVPATVREEDEAYGIACEVATMEFVRQRLSAIPIPRLYAYEGPGSQLAADVGAAYMLLEGFCGNTLQDVEFDICNLPVATQEHIMMQWTRVQAELATLAYPQIGSICSISPSGEPVLGSLAASSAGELSDAGPFSRAVEYFTAVANAAAGKLDQSTRLGALVFRDIVDKTTLFGDTDTVEQFPLNHMDLGTQNIIVDDKFNFIAIIDWEFAQTAPWQVNRYPMPFPLLGSDTEDILRDPSHLAYKNVSRQDVSRRIYRQKFQEAERELKEEGRALEGSFADALNSSASRIYACFTSLGRLQQADRGLLCEMVRLAFGLDADKVEEYLWELEQGGEVGGSG</sequence>
<dbReference type="Gene3D" id="3.90.1200.10">
    <property type="match status" value="1"/>
</dbReference>
<evidence type="ECO:0000259" key="1">
    <source>
        <dbReference type="Pfam" id="PF01636"/>
    </source>
</evidence>
<reference evidence="2" key="2">
    <citation type="submission" date="2023-05" db="EMBL/GenBank/DDBJ databases">
        <authorList>
            <consortium name="Lawrence Berkeley National Laboratory"/>
            <person name="Steindorff A."/>
            <person name="Hensen N."/>
            <person name="Bonometti L."/>
            <person name="Westerberg I."/>
            <person name="Brannstrom I.O."/>
            <person name="Guillou S."/>
            <person name="Cros-Aarteil S."/>
            <person name="Calhoun S."/>
            <person name="Haridas S."/>
            <person name="Kuo A."/>
            <person name="Mondo S."/>
            <person name="Pangilinan J."/>
            <person name="Riley R."/>
            <person name="Labutti K."/>
            <person name="Andreopoulos B."/>
            <person name="Lipzen A."/>
            <person name="Chen C."/>
            <person name="Yanf M."/>
            <person name="Daum C."/>
            <person name="Ng V."/>
            <person name="Clum A."/>
            <person name="Ohm R."/>
            <person name="Martin F."/>
            <person name="Silar P."/>
            <person name="Natvig D."/>
            <person name="Lalanne C."/>
            <person name="Gautier V."/>
            <person name="Ament-Velasquez S.L."/>
            <person name="Kruys A."/>
            <person name="Hutchinson M.I."/>
            <person name="Powell A.J."/>
            <person name="Barry K."/>
            <person name="Miller A.N."/>
            <person name="Grigoriev I.V."/>
            <person name="Debuchy R."/>
            <person name="Gladieux P."/>
            <person name="Thoren M.H."/>
            <person name="Johannesson H."/>
        </authorList>
    </citation>
    <scope>NUCLEOTIDE SEQUENCE</scope>
    <source>
        <strain evidence="2">CBS 731.68</strain>
    </source>
</reference>
<gene>
    <name evidence="2" type="ORF">N657DRAFT_628575</name>
</gene>
<dbReference type="InterPro" id="IPR051678">
    <property type="entry name" value="AGP_Transferase"/>
</dbReference>